<accession>A0AAU9K724</accession>
<dbReference type="EMBL" id="CAJZBQ010000062">
    <property type="protein sequence ID" value="CAG9335335.1"/>
    <property type="molecule type" value="Genomic_DNA"/>
</dbReference>
<dbReference type="InterPro" id="IPR011993">
    <property type="entry name" value="PH-like_dom_sf"/>
</dbReference>
<evidence type="ECO:0000256" key="3">
    <source>
        <dbReference type="ARBA" id="ARBA00023055"/>
    </source>
</evidence>
<sequence>MFEALLERILLAKLGKYIEGLDRENLKIAVWSGDIILENVHLKTETLLMLQLPLILHYSRVSRLEIRIPWLQLGSSPVEINLQGVFAIVTPQQKNTWNYSEDGEILRRKEHIAANELRWKQLQEQKTLSAEEELKQKSYLEKLASRIIDNLKVTIEDIHFRFEHNMDGRRFSSGLTLEKVECYTTNQYWNKEYTDRQQEGSAGKSIYKLLNIVGLGIYWKNDDDKILSQLSSENEIIEALKKRTYECQINDYLILPINATTQIIHNGDLTQLDKPRYAIDVAMPEIYTKFHQKQFHDIVKVCDYLAEYNKFILKAENKKKFVALSPIERTPRSLLKFGIECVLKTVKQRKNRAVDLFKIPKDLKDFYESNYKLLHLKLKKEGSLSPEKTALYNRIIFITPLEELRKWTDQVLSVLDKEEKEKVENSKKRGWMSYIWGGPETTKEKDDEAYEQIFGESIQEWQPSEVSKSYVWLEFEFRLQKGSLELCKYKKGSGEELESLEFRHERFLFKIALRTPGGDLCISAQSISIISVTSEGEKIVCQKLQENTLPLALLAISLKPESEDVAASVEFQSQPFEVNFNPDALCMFCSFFIVPNVADATKAAAWDTLQEFQDSTQETLTDLLYGETKYILKIHACGPRITLPSPTGQGKFILNLGEAEIYNEISEAEGLYEEFYIHISNISFLHSLDFINFTPVVPSFEINTSLDVLKSRYKKRKWEKNERQFIEVADLVMSGSIPVLRVILSPSIYNQILRLGEIFKLDDEVWSTIILEKRIIMRKAVTISKLKKKNASIQSWHHYFAVLSAGYIYFFNNEKETLAANYYYIKDCSVVDISDQIGIPNTLKLLNRFGECVIAFDKPSEMKKWMEKLNDQITELMTYTSAAAKDPTPKANKLWCVIDFSYPEISLKLSNEEGAELAEFELNELSMKGLLNTFDLGVHATLESLNIKDLQRNSPSIHFNYFVRTLNEDKGLMDFKFQYISRASLDYNDTDVVSMASFGTLQINWNPDIIGIILNFFAFARYSDPSSVVSALTHQQTLGKLQSDHVLFNLSLKIEKLDLYLNNVQKELCIALVSIQNTDTAILIRNGGSEFSGFLGNLLVDDLTNYPKTAVSNHRYLYPFTLLSVRDSSQFLLKFKICMYSEDNPDKPLDTSTIVNIEMNSINMVYIQQPFLRIIDYFSYKILGVFDVNARARDINHWSPLYRLSYLLNLSTIQSLQEESGLFQDTRSFTSMTINIKNPHITLTPRPDYPDYLIVDLGDINITNKHGISTNRGDEVWLDIYTIFMKNVNISSKTQDIADKLDFLLTFERPVLTNLQQLNRSIDKSFIIRGESHEVKLTFSQNDYKTILKLVDLNLSYDDQMEEYINPECVPPLKIDNLPDHGGVFINLNIDIGLFALLLNHKDQEIAEIVGTRTNIKMIKYNDYSMDMGFTCKGLLGLIDKIKVSSETNNETRLSQEIFTIPSHCQSILEGNRLSHVLFGPLEEDNELSPIERESTFRLDLKSSFDGSKDIIIELIQVRINFHYAIIMEIQNFFYYGMPDYTDENDTPFDYMHKYRPSPSQISKEVLLQWLAPKLMINVCIKKPIVILPCLDTNRVLVAQTDFNYMMMRENEAKAISGEVPSAIKKFVAHELELYTCKPDELVSKKSFENVKKRRIQEPLQLIFASVEQRVEDRMNYDTDWQIENLTLIISHQDINLIASVMKFQNEMLEREAKLIKELEIAPKRNTQKIELPKAPVNKSRMRGRTDCERETLPVNPAPISLQNLKISSKTNYYFGGINVLIINDGSGAYSPVIDFTISQFKLKQDQNGDEYNIKAELDIRSSYYNPFIDMWEPFIEMFILNVEVFDSPNLNPQKQVMLLFNPSLPFNINLTEIMIKHTLKILSSWSTSEQRVEGKEVVSPLCVINKTGCNMQAWKTNIMDTSPKIIIEVPAGKSVDYEINANDMRTIEISQEFLTVSLFKPEMPFPPINNIPINKVQCLTVDVDCYGQQFPIILEIGLIETRKILTVRSSIVILNETTFDIKLLFSKFLESEEKICPAKQECSVPIDFVNHLLGFMPVDSDIFEWTMIRLQEFSSQNHGHSAEIKIGNSHVELYLIRDLANPQKKTIAIKPPTIIRNHLPCDLSMRLYYQNKHEYTEIFILAGQTYEEYAISSTKDLHAAITFRNFSYSNRQCIISRRGDKPATTITFIDNNGDAITVLIDYRKEGSHMITLYSAVVLVNNTSLPVTFYSKKKGHSKIVAGQNNIDPLVPCFFTKKIAIGMGKSKSEYFKINTIGAQTMIEIEGEPDEEGLKTKYQFIYEVQLVQSVPNELIFTRMVIVSPRFLLVNNMKQDLIIKQFKSPSKDVILKPESREPFHWPDCMSNELMNIKVLEDHWGWSGAFSISSVGTFTVQCRNLKDPGVFVLIKVEIKLQTSTAYIVFEEENERFCSYRIENFSKNISMMVYQQGCKDEMRYIDVMSMTPFAFSKPLLDHELVVEFFIGSLEDFPVQTNCKYRFSFDKINLTYRVPILMTQELGYVIFGITISESATKVLRFADVPLGKITSENEMILTQFNINIPRFGISFIEHYHDKAAEVLYFSANNITLLMQTTKRQWKVEMLIETLQIDNQYNPSAIFPVLIFPNEYNENRIVHLSICAYIDENPNCDHFETFELLIQPLTINLESAIIRKLMEYIGRLTMQESPVYESQKIYEAYFSPTWSVKEPITQDKRFYFAKLKLCPIKLILTFVPLKETEETANDAFATITKALGMAITAIESAPIKLYSVEMNDLFGTQMQIVSGLLMHYKGQLASEIFSLIGHAEVLGNPIGLLNNLGTGFVDFFYEPAQGLINGPMSAGKGFIKGAGSLVKNTVQGTFGTVSKLASSLATGISSLTQSREYFLERQRDKIKNKPRNLVDGVGLGFKSFFRNLGKGITGVVSEPYKGYKKNKVKGMIKGGVRGLTGLVVKPVAGMLDAASKTAEGVKNTANAFEKVSVYNRARAPRPFYGNSFLIKPYNEYDAQSLFFINQLQKGIYSRERFIAQSVSKDIRGQKLLAILFFGILILADIRTKKILWEVNTSTIENLEVIERKGLVLYTLPSKHKKHKKKVSFLIPFPNQAAVDKLSKKIKDVMAQIKS</sequence>
<dbReference type="InterPro" id="IPR026847">
    <property type="entry name" value="VPS13"/>
</dbReference>
<evidence type="ECO:0000313" key="6">
    <source>
        <dbReference type="Proteomes" id="UP001162131"/>
    </source>
</evidence>
<protein>
    <recommendedName>
        <fullName evidence="4">PH domain-containing protein</fullName>
    </recommendedName>
</protein>
<proteinExistence type="inferred from homology"/>
<dbReference type="InterPro" id="IPR026854">
    <property type="entry name" value="VPS13_N"/>
</dbReference>
<keyword evidence="3" id="KW-0445">Lipid transport</keyword>
<dbReference type="GO" id="GO:0006869">
    <property type="term" value="P:lipid transport"/>
    <property type="evidence" value="ECO:0007669"/>
    <property type="project" value="UniProtKB-KW"/>
</dbReference>
<dbReference type="GO" id="GO:0045053">
    <property type="term" value="P:protein retention in Golgi apparatus"/>
    <property type="evidence" value="ECO:0007669"/>
    <property type="project" value="TreeGrafter"/>
</dbReference>
<keyword evidence="6" id="KW-1185">Reference proteome</keyword>
<comment type="similarity">
    <text evidence="1">Belongs to the VPS13 family.</text>
</comment>
<dbReference type="CDD" id="cd00821">
    <property type="entry name" value="PH"/>
    <property type="match status" value="1"/>
</dbReference>
<evidence type="ECO:0000256" key="2">
    <source>
        <dbReference type="ARBA" id="ARBA00022448"/>
    </source>
</evidence>
<dbReference type="Gene3D" id="2.30.29.30">
    <property type="entry name" value="Pleckstrin-homology domain (PH domain)/Phosphotyrosine-binding domain (PTB)"/>
    <property type="match status" value="1"/>
</dbReference>
<evidence type="ECO:0000256" key="1">
    <source>
        <dbReference type="ARBA" id="ARBA00006545"/>
    </source>
</evidence>
<gene>
    <name evidence="5" type="ORF">BSTOLATCC_MIC63812</name>
</gene>
<dbReference type="Pfam" id="PF12624">
    <property type="entry name" value="VPS13_N"/>
    <property type="match status" value="1"/>
</dbReference>
<feature type="domain" description="PH" evidence="4">
    <location>
        <begin position="779"/>
        <end position="874"/>
    </location>
</feature>
<organism evidence="5 6">
    <name type="scientific">Blepharisma stoltei</name>
    <dbReference type="NCBI Taxonomy" id="1481888"/>
    <lineage>
        <taxon>Eukaryota</taxon>
        <taxon>Sar</taxon>
        <taxon>Alveolata</taxon>
        <taxon>Ciliophora</taxon>
        <taxon>Postciliodesmatophora</taxon>
        <taxon>Heterotrichea</taxon>
        <taxon>Heterotrichida</taxon>
        <taxon>Blepharismidae</taxon>
        <taxon>Blepharisma</taxon>
    </lineage>
</organism>
<comment type="caution">
    <text evidence="5">The sequence shown here is derived from an EMBL/GenBank/DDBJ whole genome shotgun (WGS) entry which is preliminary data.</text>
</comment>
<dbReference type="PROSITE" id="PS50003">
    <property type="entry name" value="PH_DOMAIN"/>
    <property type="match status" value="1"/>
</dbReference>
<keyword evidence="2" id="KW-0813">Transport</keyword>
<dbReference type="SUPFAM" id="SSF50729">
    <property type="entry name" value="PH domain-like"/>
    <property type="match status" value="1"/>
</dbReference>
<dbReference type="InterPro" id="IPR001849">
    <property type="entry name" value="PH_domain"/>
</dbReference>
<dbReference type="InterPro" id="IPR056748">
    <property type="entry name" value="VPS13-like_C"/>
</dbReference>
<dbReference type="InterPro" id="IPR009543">
    <property type="entry name" value="VPS13_VAB"/>
</dbReference>
<dbReference type="Pfam" id="PF25037">
    <property type="entry name" value="VPS13_C"/>
    <property type="match status" value="1"/>
</dbReference>
<evidence type="ECO:0000313" key="5">
    <source>
        <dbReference type="EMBL" id="CAG9335335.1"/>
    </source>
</evidence>
<dbReference type="GO" id="GO:0006623">
    <property type="term" value="P:protein targeting to vacuole"/>
    <property type="evidence" value="ECO:0007669"/>
    <property type="project" value="TreeGrafter"/>
</dbReference>
<dbReference type="PANTHER" id="PTHR16166">
    <property type="entry name" value="VACUOLAR PROTEIN SORTING-ASSOCIATED PROTEIN VPS13"/>
    <property type="match status" value="1"/>
</dbReference>
<dbReference type="SMART" id="SM00233">
    <property type="entry name" value="PH"/>
    <property type="match status" value="1"/>
</dbReference>
<dbReference type="Pfam" id="PF25036">
    <property type="entry name" value="VPS13_VAB"/>
    <property type="match status" value="1"/>
</dbReference>
<reference evidence="5" key="1">
    <citation type="submission" date="2021-09" db="EMBL/GenBank/DDBJ databases">
        <authorList>
            <consortium name="AG Swart"/>
            <person name="Singh M."/>
            <person name="Singh A."/>
            <person name="Seah K."/>
            <person name="Emmerich C."/>
        </authorList>
    </citation>
    <scope>NUCLEOTIDE SEQUENCE</scope>
    <source>
        <strain evidence="5">ATCC30299</strain>
    </source>
</reference>
<evidence type="ECO:0000259" key="4">
    <source>
        <dbReference type="PROSITE" id="PS50003"/>
    </source>
</evidence>
<dbReference type="Pfam" id="PF00169">
    <property type="entry name" value="PH"/>
    <property type="match status" value="1"/>
</dbReference>
<name>A0AAU9K724_9CILI</name>
<dbReference type="PANTHER" id="PTHR16166:SF93">
    <property type="entry name" value="INTERMEMBRANE LIPID TRANSFER PROTEIN VPS13"/>
    <property type="match status" value="1"/>
</dbReference>
<dbReference type="Proteomes" id="UP001162131">
    <property type="component" value="Unassembled WGS sequence"/>
</dbReference>